<feature type="transmembrane region" description="Helical" evidence="2">
    <location>
        <begin position="20"/>
        <end position="39"/>
    </location>
</feature>
<reference evidence="3 4" key="1">
    <citation type="journal article" date="2013" name="Mar. Genomics">
        <title>Expression of sulfatases in Rhodopirellula baltica and the diversity of sulfatases in the genus Rhodopirellula.</title>
        <authorList>
            <person name="Wegner C.E."/>
            <person name="Richter-Heitmann T."/>
            <person name="Klindworth A."/>
            <person name="Klockow C."/>
            <person name="Richter M."/>
            <person name="Achstetter T."/>
            <person name="Glockner F.O."/>
            <person name="Harder J."/>
        </authorList>
    </citation>
    <scope>NUCLEOTIDE SEQUENCE [LARGE SCALE GENOMIC DNA]</scope>
    <source>
        <strain evidence="3 4">SWK14</strain>
    </source>
</reference>
<dbReference type="EMBL" id="AMWG01000119">
    <property type="protein sequence ID" value="ELP31654.1"/>
    <property type="molecule type" value="Genomic_DNA"/>
</dbReference>
<keyword evidence="2" id="KW-1133">Transmembrane helix</keyword>
<dbReference type="PATRIC" id="fig|993516.3.peg.4756"/>
<dbReference type="AlphaFoldDB" id="L7CBS0"/>
<evidence type="ECO:0000256" key="1">
    <source>
        <dbReference type="SAM" id="MobiDB-lite"/>
    </source>
</evidence>
<comment type="caution">
    <text evidence="3">The sequence shown here is derived from an EMBL/GenBank/DDBJ whole genome shotgun (WGS) entry which is preliminary data.</text>
</comment>
<dbReference type="Proteomes" id="UP000010959">
    <property type="component" value="Unassembled WGS sequence"/>
</dbReference>
<evidence type="ECO:0000313" key="4">
    <source>
        <dbReference type="Proteomes" id="UP000010959"/>
    </source>
</evidence>
<feature type="region of interest" description="Disordered" evidence="1">
    <location>
        <begin position="146"/>
        <end position="167"/>
    </location>
</feature>
<name>L7CBS0_RHOBT</name>
<feature type="region of interest" description="Disordered" evidence="1">
    <location>
        <begin position="44"/>
        <end position="64"/>
    </location>
</feature>
<proteinExistence type="predicted"/>
<keyword evidence="2" id="KW-0812">Transmembrane</keyword>
<organism evidence="3 4">
    <name type="scientific">Rhodopirellula baltica SWK14</name>
    <dbReference type="NCBI Taxonomy" id="993516"/>
    <lineage>
        <taxon>Bacteria</taxon>
        <taxon>Pseudomonadati</taxon>
        <taxon>Planctomycetota</taxon>
        <taxon>Planctomycetia</taxon>
        <taxon>Pirellulales</taxon>
        <taxon>Pirellulaceae</taxon>
        <taxon>Rhodopirellula</taxon>
    </lineage>
</organism>
<sequence length="167" mass="18284">MEYTMNFGTNDFGAKDFRRGVLVATATLLSVAFFGGEAFGQCRSRGGGPPSGSPTSFTSGSQYAQNPYGQNALVSSYPQNNLIASQYQQQLLASQRQIASSAYRNTQQQRLALMQSEADVQAYRLARAESKRAARAERIAARLREQGRSEDAYTLASVNVDKSPPRR</sequence>
<accession>L7CBS0</accession>
<evidence type="ECO:0000313" key="3">
    <source>
        <dbReference type="EMBL" id="ELP31654.1"/>
    </source>
</evidence>
<keyword evidence="2" id="KW-0472">Membrane</keyword>
<evidence type="ECO:0000256" key="2">
    <source>
        <dbReference type="SAM" id="Phobius"/>
    </source>
</evidence>
<protein>
    <submittedName>
        <fullName evidence="3">Uncharacterized protein</fullName>
    </submittedName>
</protein>
<gene>
    <name evidence="3" type="ORF">RBSWK_04447</name>
</gene>